<evidence type="ECO:0000256" key="2">
    <source>
        <dbReference type="ARBA" id="ARBA00022730"/>
    </source>
</evidence>
<dbReference type="PATRIC" id="fig|1685125.3.peg.682"/>
<comment type="subunit">
    <text evidence="6">Part of the 50S ribosomal subunit. Forms part of the ribosomal stalk which helps the ribosome interact with GTP-bound translation factors. Forms a heptameric L10(L12)2(L12)2(L12)2 complex, where L10 forms an elongated spine to which the L12 dimers bind in a sequential fashion.</text>
</comment>
<dbReference type="InterPro" id="IPR001790">
    <property type="entry name" value="Ribosomal_uL10"/>
</dbReference>
<evidence type="ECO:0000256" key="6">
    <source>
        <dbReference type="HAMAP-Rule" id="MF_00280"/>
    </source>
</evidence>
<evidence type="ECO:0000256" key="5">
    <source>
        <dbReference type="ARBA" id="ARBA00023274"/>
    </source>
</evidence>
<keyword evidence="3 6" id="KW-0694">RNA-binding</keyword>
<dbReference type="Pfam" id="PF17777">
    <property type="entry name" value="RL10P_insert"/>
    <property type="match status" value="1"/>
</dbReference>
<evidence type="ECO:0000313" key="8">
    <source>
        <dbReference type="EMBL" id="KON32472.1"/>
    </source>
</evidence>
<evidence type="ECO:0000256" key="3">
    <source>
        <dbReference type="ARBA" id="ARBA00022884"/>
    </source>
</evidence>
<protein>
    <recommendedName>
        <fullName evidence="6">Large ribosomal subunit protein uL10</fullName>
    </recommendedName>
    <alternativeName>
        <fullName evidence="6">Acidic ribosomal protein P0 homolog</fullName>
    </alternativeName>
</protein>
<comment type="similarity">
    <text evidence="1 6">Belongs to the universal ribosomal protein uL10 family.</text>
</comment>
<dbReference type="AlphaFoldDB" id="A0A0M0BV44"/>
<dbReference type="InterPro" id="IPR043141">
    <property type="entry name" value="Ribosomal_uL10-like_sf"/>
</dbReference>
<dbReference type="InterPro" id="IPR043164">
    <property type="entry name" value="Ribosomal_uL10-like_insert_sf"/>
</dbReference>
<keyword evidence="4 6" id="KW-0689">Ribosomal protein</keyword>
<dbReference type="GO" id="GO:0000027">
    <property type="term" value="P:ribosomal large subunit assembly"/>
    <property type="evidence" value="ECO:0007669"/>
    <property type="project" value="TreeGrafter"/>
</dbReference>
<proteinExistence type="inferred from homology"/>
<evidence type="ECO:0000256" key="1">
    <source>
        <dbReference type="ARBA" id="ARBA00008889"/>
    </source>
</evidence>
<dbReference type="InterPro" id="IPR050323">
    <property type="entry name" value="Ribosomal_protein_uL10"/>
</dbReference>
<sequence>MPSQQVLEEKIGEVEEIKELLKGYKSIGLASLQKVRAAQLQELKKSLAGKVYMRVLKNTLTKLAIQTMEEDNMRKLEEHLEGANLFLFTDLNPFKLALLLERGKVKTTAKSGDIAYMDVVIPEGSTGQPPGPIISQLNAVGLPTRIESGSVWVSKDTLVVRKGEVISERLAALLSKLGIKAVEAGLSMKAVLDEGLIISGDLLKIDVEATRKSIGESSSEAFALSLSIAYPTPDNINPLLQTAHQKAFSLSLNAPVPTRETMADLVRKAHTEMLSLNSVVEKAKPTA</sequence>
<dbReference type="SUPFAM" id="SSF160369">
    <property type="entry name" value="Ribosomal protein L10-like"/>
    <property type="match status" value="1"/>
</dbReference>
<keyword evidence="2 6" id="KW-0699">rRNA-binding</keyword>
<dbReference type="PANTHER" id="PTHR45699:SF3">
    <property type="entry name" value="LARGE RIBOSOMAL SUBUNIT PROTEIN UL10"/>
    <property type="match status" value="1"/>
</dbReference>
<dbReference type="GO" id="GO:0003735">
    <property type="term" value="F:structural constituent of ribosome"/>
    <property type="evidence" value="ECO:0007669"/>
    <property type="project" value="TreeGrafter"/>
</dbReference>
<dbReference type="InterPro" id="IPR040637">
    <property type="entry name" value="Ribosomal_uL10-like_insert"/>
</dbReference>
<reference evidence="9" key="1">
    <citation type="submission" date="2015-06" db="EMBL/GenBank/DDBJ databases">
        <title>New insights into the roles of widespread benthic archaea in carbon and nitrogen cycling.</title>
        <authorList>
            <person name="Lazar C.S."/>
            <person name="Baker B.J."/>
            <person name="Seitz K.W."/>
            <person name="Hyde A.S."/>
            <person name="Dick G.J."/>
            <person name="Hinrichs K.-U."/>
            <person name="Teske A.P."/>
        </authorList>
    </citation>
    <scope>NUCLEOTIDE SEQUENCE [LARGE SCALE GENOMIC DNA]</scope>
</reference>
<name>A0A0M0BV44_9ARCH</name>
<dbReference type="Gene3D" id="3.30.70.1730">
    <property type="match status" value="1"/>
</dbReference>
<dbReference type="GO" id="GO:0022625">
    <property type="term" value="C:cytosolic large ribosomal subunit"/>
    <property type="evidence" value="ECO:0007669"/>
    <property type="project" value="TreeGrafter"/>
</dbReference>
<comment type="caution">
    <text evidence="8">The sequence shown here is derived from an EMBL/GenBank/DDBJ whole genome shotgun (WGS) entry which is preliminary data.</text>
</comment>
<accession>A0A0M0BV44</accession>
<keyword evidence="5 6" id="KW-0687">Ribonucleoprotein</keyword>
<dbReference type="Gene3D" id="3.90.105.20">
    <property type="match status" value="1"/>
</dbReference>
<evidence type="ECO:0000259" key="7">
    <source>
        <dbReference type="Pfam" id="PF17777"/>
    </source>
</evidence>
<dbReference type="PANTHER" id="PTHR45699">
    <property type="entry name" value="60S ACIDIC RIBOSOMAL PROTEIN P0"/>
    <property type="match status" value="1"/>
</dbReference>
<evidence type="ECO:0000256" key="4">
    <source>
        <dbReference type="ARBA" id="ARBA00022980"/>
    </source>
</evidence>
<dbReference type="HAMAP" id="MF_00280">
    <property type="entry name" value="Ribosomal_uL10_arch"/>
    <property type="match status" value="1"/>
</dbReference>
<dbReference type="GO" id="GO:0070180">
    <property type="term" value="F:large ribosomal subunit rRNA binding"/>
    <property type="evidence" value="ECO:0007669"/>
    <property type="project" value="UniProtKB-UniRule"/>
</dbReference>
<organism evidence="8 9">
    <name type="scientific">miscellaneous Crenarchaeota group-1 archaeon SG8-32-3</name>
    <dbReference type="NCBI Taxonomy" id="1685125"/>
    <lineage>
        <taxon>Archaea</taxon>
        <taxon>Candidatus Bathyarchaeota</taxon>
        <taxon>MCG-1</taxon>
    </lineage>
</organism>
<comment type="function">
    <text evidence="6">Forms part of the ribosomal stalk, playing a central role in the interaction of the ribosome with GTP-bound translation factors.</text>
</comment>
<dbReference type="GO" id="GO:0002181">
    <property type="term" value="P:cytoplasmic translation"/>
    <property type="evidence" value="ECO:0007669"/>
    <property type="project" value="TreeGrafter"/>
</dbReference>
<dbReference type="Proteomes" id="UP000054016">
    <property type="component" value="Unassembled WGS sequence"/>
</dbReference>
<dbReference type="Pfam" id="PF00466">
    <property type="entry name" value="Ribosomal_L10"/>
    <property type="match status" value="1"/>
</dbReference>
<feature type="domain" description="Large ribosomal subunit protein uL10-like insertion" evidence="7">
    <location>
        <begin position="109"/>
        <end position="179"/>
    </location>
</feature>
<evidence type="ECO:0000313" key="9">
    <source>
        <dbReference type="Proteomes" id="UP000054016"/>
    </source>
</evidence>
<gene>
    <name evidence="6" type="primary">rpl10</name>
    <name evidence="6" type="synonym">rplP0</name>
    <name evidence="8" type="ORF">AC478_00150</name>
</gene>
<dbReference type="EMBL" id="LFWV01000001">
    <property type="protein sequence ID" value="KON32472.1"/>
    <property type="molecule type" value="Genomic_DNA"/>
</dbReference>
<dbReference type="Gene3D" id="6.10.140.760">
    <property type="match status" value="1"/>
</dbReference>
<dbReference type="InterPro" id="IPR022909">
    <property type="entry name" value="Ribosomal_uL10_arc"/>
</dbReference>